<evidence type="ECO:0000256" key="1">
    <source>
        <dbReference type="SAM" id="Phobius"/>
    </source>
</evidence>
<keyword evidence="3" id="KW-1185">Reference proteome</keyword>
<dbReference type="EMBL" id="MCGO01000067">
    <property type="protein sequence ID" value="ORY33569.1"/>
    <property type="molecule type" value="Genomic_DNA"/>
</dbReference>
<dbReference type="AlphaFoldDB" id="A0A1Y2BFH8"/>
<evidence type="ECO:0000313" key="2">
    <source>
        <dbReference type="EMBL" id="ORY33569.1"/>
    </source>
</evidence>
<organism evidence="2 3">
    <name type="scientific">Rhizoclosmatium globosum</name>
    <dbReference type="NCBI Taxonomy" id="329046"/>
    <lineage>
        <taxon>Eukaryota</taxon>
        <taxon>Fungi</taxon>
        <taxon>Fungi incertae sedis</taxon>
        <taxon>Chytridiomycota</taxon>
        <taxon>Chytridiomycota incertae sedis</taxon>
        <taxon>Chytridiomycetes</taxon>
        <taxon>Chytridiales</taxon>
        <taxon>Chytriomycetaceae</taxon>
        <taxon>Rhizoclosmatium</taxon>
    </lineage>
</organism>
<accession>A0A1Y2BFH8</accession>
<keyword evidence="1" id="KW-0812">Transmembrane</keyword>
<sequence>MPWETRAVFAFFAQLYCIIDLCYTMGTLALYTLLLTTYTPDRVLETWDSRKEVREWRNPGATMAVFGVSGVLH</sequence>
<keyword evidence="1" id="KW-1133">Transmembrane helix</keyword>
<evidence type="ECO:0000313" key="3">
    <source>
        <dbReference type="Proteomes" id="UP000193642"/>
    </source>
</evidence>
<gene>
    <name evidence="2" type="ORF">BCR33DRAFT_791373</name>
</gene>
<protein>
    <submittedName>
        <fullName evidence="2">Uncharacterized protein</fullName>
    </submittedName>
</protein>
<feature type="transmembrane region" description="Helical" evidence="1">
    <location>
        <begin position="7"/>
        <end position="34"/>
    </location>
</feature>
<keyword evidence="1" id="KW-0472">Membrane</keyword>
<name>A0A1Y2BFH8_9FUNG</name>
<dbReference type="Proteomes" id="UP000193642">
    <property type="component" value="Unassembled WGS sequence"/>
</dbReference>
<reference evidence="2 3" key="1">
    <citation type="submission" date="2016-07" db="EMBL/GenBank/DDBJ databases">
        <title>Pervasive Adenine N6-methylation of Active Genes in Fungi.</title>
        <authorList>
            <consortium name="DOE Joint Genome Institute"/>
            <person name="Mondo S.J."/>
            <person name="Dannebaum R.O."/>
            <person name="Kuo R.C."/>
            <person name="Labutti K."/>
            <person name="Haridas S."/>
            <person name="Kuo A."/>
            <person name="Salamov A."/>
            <person name="Ahrendt S.R."/>
            <person name="Lipzen A."/>
            <person name="Sullivan W."/>
            <person name="Andreopoulos W.B."/>
            <person name="Clum A."/>
            <person name="Lindquist E."/>
            <person name="Daum C."/>
            <person name="Ramamoorthy G.K."/>
            <person name="Gryganskyi A."/>
            <person name="Culley D."/>
            <person name="Magnuson J.K."/>
            <person name="James T.Y."/>
            <person name="O'Malley M.A."/>
            <person name="Stajich J.E."/>
            <person name="Spatafora J.W."/>
            <person name="Visel A."/>
            <person name="Grigoriev I.V."/>
        </authorList>
    </citation>
    <scope>NUCLEOTIDE SEQUENCE [LARGE SCALE GENOMIC DNA]</scope>
    <source>
        <strain evidence="2 3">JEL800</strain>
    </source>
</reference>
<proteinExistence type="predicted"/>
<comment type="caution">
    <text evidence="2">The sequence shown here is derived from an EMBL/GenBank/DDBJ whole genome shotgun (WGS) entry which is preliminary data.</text>
</comment>